<proteinExistence type="predicted"/>
<feature type="domain" description="Lnb N-terminal periplasmic" evidence="2">
    <location>
        <begin position="129"/>
        <end position="273"/>
    </location>
</feature>
<dbReference type="Proteomes" id="UP000001096">
    <property type="component" value="Unassembled WGS sequence"/>
</dbReference>
<sequence>MSSHRGLLSRILGWLIAGLWFLCRVVLIAWAALAIYFSNLPWTELRLALAVAFAVFAIWALWFSRQRRMPAVFGVLFLGVAAWWISIPPSHDRPWRPEVAVMPRAFIDGDRVRITGVRNFDYRSRNDFTERWEEREVWLSHLTALDFYVAYFHEGPVGHTFVSFIFDNAPPLSISIETRPEVGEGFAPVASLFKQFELIYVVGEERDLVGVRTNHRGEPVYLYRLNTSADDARRLFMIYLTRINELADRPEFYHLLTNSCTINIVRYANAAGRAGRFDIRHLLNGLIDSYLYHSGRVDTTLPFDELRRRSLINEAARAAGDALDFPKRIRAALPTLSR</sequence>
<name>K8NZY2_9BRAD</name>
<feature type="transmembrane region" description="Helical" evidence="1">
    <location>
        <begin position="70"/>
        <end position="87"/>
    </location>
</feature>
<evidence type="ECO:0000256" key="1">
    <source>
        <dbReference type="SAM" id="Phobius"/>
    </source>
</evidence>
<reference evidence="3 4" key="1">
    <citation type="submission" date="2012-04" db="EMBL/GenBank/DDBJ databases">
        <title>The Genome Sequence of Afipia broomeae ATCC 49717.</title>
        <authorList>
            <consortium name="The Broad Institute Genome Sequencing Platform"/>
            <person name="Earl A."/>
            <person name="Ward D."/>
            <person name="Feldgarden M."/>
            <person name="Gevers D."/>
            <person name="Huys G."/>
            <person name="Walker B."/>
            <person name="Young S.K."/>
            <person name="Zeng Q."/>
            <person name="Gargeya S."/>
            <person name="Fitzgerald M."/>
            <person name="Haas B."/>
            <person name="Abouelleil A."/>
            <person name="Alvarado L."/>
            <person name="Arachchi H.M."/>
            <person name="Berlin A."/>
            <person name="Chapman S.B."/>
            <person name="Goldberg J."/>
            <person name="Griggs A."/>
            <person name="Gujja S."/>
            <person name="Hansen M."/>
            <person name="Howarth C."/>
            <person name="Imamovic A."/>
            <person name="Larimer J."/>
            <person name="McCowen C."/>
            <person name="Montmayeur A."/>
            <person name="Murphy C."/>
            <person name="Neiman D."/>
            <person name="Pearson M."/>
            <person name="Priest M."/>
            <person name="Roberts A."/>
            <person name="Saif S."/>
            <person name="Shea T."/>
            <person name="Sisk P."/>
            <person name="Sykes S."/>
            <person name="Wortman J."/>
            <person name="Nusbaum C."/>
            <person name="Birren B."/>
        </authorList>
    </citation>
    <scope>NUCLEOTIDE SEQUENCE [LARGE SCALE GENOMIC DNA]</scope>
    <source>
        <strain evidence="3 4">ATCC 49717</strain>
    </source>
</reference>
<evidence type="ECO:0000259" key="2">
    <source>
        <dbReference type="Pfam" id="PF13387"/>
    </source>
</evidence>
<comment type="caution">
    <text evidence="3">The sequence shown here is derived from an EMBL/GenBank/DDBJ whole genome shotgun (WGS) entry which is preliminary data.</text>
</comment>
<dbReference type="HOGENOM" id="CLU_050045_1_0_5"/>
<keyword evidence="1" id="KW-0472">Membrane</keyword>
<protein>
    <recommendedName>
        <fullName evidence="2">Lnb N-terminal periplasmic domain-containing protein</fullName>
    </recommendedName>
</protein>
<feature type="transmembrane region" description="Helical" evidence="1">
    <location>
        <begin position="45"/>
        <end position="63"/>
    </location>
</feature>
<feature type="transmembrane region" description="Helical" evidence="1">
    <location>
        <begin position="12"/>
        <end position="33"/>
    </location>
</feature>
<keyword evidence="1" id="KW-1133">Transmembrane helix</keyword>
<organism evidence="3 4">
    <name type="scientific">Afipia broomeae ATCC 49717</name>
    <dbReference type="NCBI Taxonomy" id="883078"/>
    <lineage>
        <taxon>Bacteria</taxon>
        <taxon>Pseudomonadati</taxon>
        <taxon>Pseudomonadota</taxon>
        <taxon>Alphaproteobacteria</taxon>
        <taxon>Hyphomicrobiales</taxon>
        <taxon>Nitrobacteraceae</taxon>
        <taxon>Afipia</taxon>
    </lineage>
</organism>
<dbReference type="Pfam" id="PF13387">
    <property type="entry name" value="Lnb_N"/>
    <property type="match status" value="1"/>
</dbReference>
<dbReference type="EMBL" id="AGWX01000005">
    <property type="protein sequence ID" value="EKS34059.1"/>
    <property type="molecule type" value="Genomic_DNA"/>
</dbReference>
<keyword evidence="4" id="KW-1185">Reference proteome</keyword>
<dbReference type="PATRIC" id="fig|883078.3.peg.4096"/>
<accession>K8NZY2</accession>
<keyword evidence="1" id="KW-0812">Transmembrane</keyword>
<dbReference type="InterPro" id="IPR025178">
    <property type="entry name" value="Lnb_N"/>
</dbReference>
<dbReference type="AlphaFoldDB" id="K8NZY2"/>
<dbReference type="eggNOG" id="ENOG502Z7V0">
    <property type="taxonomic scope" value="Bacteria"/>
</dbReference>
<evidence type="ECO:0000313" key="3">
    <source>
        <dbReference type="EMBL" id="EKS34059.1"/>
    </source>
</evidence>
<gene>
    <name evidence="3" type="ORF">HMPREF9695_03969</name>
</gene>
<evidence type="ECO:0000313" key="4">
    <source>
        <dbReference type="Proteomes" id="UP000001096"/>
    </source>
</evidence>